<dbReference type="AlphaFoldDB" id="A0A4Y7ICW4"/>
<sequence length="123" mass="13485">MGNHNTSTASIALACAGKYKVALGKSSLVNGKIETQDSGSMGLPKVIESGISNFYKFQRWRKEHTDNVSAIPTDKKLSSDLLTDGSNGESDDGMKRFFNLPDRLFEFSLSSEYVECKRSLAPN</sequence>
<accession>A0A4Y7ICW4</accession>
<dbReference type="Gramene" id="RZC46694">
    <property type="protein sequence ID" value="RZC46694"/>
    <property type="gene ID" value="C5167_039639"/>
</dbReference>
<evidence type="ECO:0000313" key="1">
    <source>
        <dbReference type="EMBL" id="RZC46694.1"/>
    </source>
</evidence>
<keyword evidence="2" id="KW-1185">Reference proteome</keyword>
<proteinExistence type="predicted"/>
<name>A0A4Y7ICW4_PAPSO</name>
<dbReference type="EMBL" id="CM010715">
    <property type="protein sequence ID" value="RZC46694.1"/>
    <property type="molecule type" value="Genomic_DNA"/>
</dbReference>
<gene>
    <name evidence="1" type="ORF">C5167_039639</name>
</gene>
<dbReference type="Proteomes" id="UP000316621">
    <property type="component" value="Chromosome 1"/>
</dbReference>
<reference evidence="1 2" key="1">
    <citation type="journal article" date="2018" name="Science">
        <title>The opium poppy genome and morphinan production.</title>
        <authorList>
            <person name="Guo L."/>
            <person name="Winzer T."/>
            <person name="Yang X."/>
            <person name="Li Y."/>
            <person name="Ning Z."/>
            <person name="He Z."/>
            <person name="Teodor R."/>
            <person name="Lu Y."/>
            <person name="Bowser T.A."/>
            <person name="Graham I.A."/>
            <person name="Ye K."/>
        </authorList>
    </citation>
    <scope>NUCLEOTIDE SEQUENCE [LARGE SCALE GENOMIC DNA]</scope>
    <source>
        <strain evidence="2">cv. HN1</strain>
        <tissue evidence="1">Leaves</tissue>
    </source>
</reference>
<evidence type="ECO:0000313" key="2">
    <source>
        <dbReference type="Proteomes" id="UP000316621"/>
    </source>
</evidence>
<organism evidence="1 2">
    <name type="scientific">Papaver somniferum</name>
    <name type="common">Opium poppy</name>
    <dbReference type="NCBI Taxonomy" id="3469"/>
    <lineage>
        <taxon>Eukaryota</taxon>
        <taxon>Viridiplantae</taxon>
        <taxon>Streptophyta</taxon>
        <taxon>Embryophyta</taxon>
        <taxon>Tracheophyta</taxon>
        <taxon>Spermatophyta</taxon>
        <taxon>Magnoliopsida</taxon>
        <taxon>Ranunculales</taxon>
        <taxon>Papaveraceae</taxon>
        <taxon>Papaveroideae</taxon>
        <taxon>Papaver</taxon>
    </lineage>
</organism>
<protein>
    <submittedName>
        <fullName evidence="1">Uncharacterized protein</fullName>
    </submittedName>
</protein>